<dbReference type="InterPro" id="IPR000898">
    <property type="entry name" value="Indolamine_dOase"/>
</dbReference>
<dbReference type="GO" id="GO:0019441">
    <property type="term" value="P:L-tryptophan catabolic process to kynurenine"/>
    <property type="evidence" value="ECO:0007669"/>
    <property type="project" value="InterPro"/>
</dbReference>
<dbReference type="PANTHER" id="PTHR28657">
    <property type="entry name" value="INDOLEAMINE 2,3-DIOXYGENASE"/>
    <property type="match status" value="1"/>
</dbReference>
<dbReference type="Pfam" id="PF01231">
    <property type="entry name" value="IDO"/>
    <property type="match status" value="1"/>
</dbReference>
<accession>A0A086T4J8</accession>
<dbReference type="GO" id="GO:0046872">
    <property type="term" value="F:metal ion binding"/>
    <property type="evidence" value="ECO:0007669"/>
    <property type="project" value="UniProtKB-KW"/>
</dbReference>
<gene>
    <name evidence="6" type="ORF">ACRE_049490</name>
</gene>
<keyword evidence="4" id="KW-0349">Heme</keyword>
<reference evidence="7" key="1">
    <citation type="journal article" date="2014" name="Genome Announc.">
        <title>Genome sequence and annotation of Acremonium chrysogenum, producer of the beta-lactam antibiotic cephalosporin C.</title>
        <authorList>
            <person name="Terfehr D."/>
            <person name="Dahlmann T.A."/>
            <person name="Specht T."/>
            <person name="Zadra I."/>
            <person name="Kuernsteiner H."/>
            <person name="Kueck U."/>
        </authorList>
    </citation>
    <scope>NUCLEOTIDE SEQUENCE [LARGE SCALE GENOMIC DNA]</scope>
    <source>
        <strain evidence="7">ATCC 11550 / CBS 779.69 / DSM 880 / IAM 14645 / JCM 23072 / IMI 49137</strain>
    </source>
</reference>
<keyword evidence="6" id="KW-0560">Oxidoreductase</keyword>
<dbReference type="HOGENOM" id="CLU_010089_0_0_1"/>
<keyword evidence="7" id="KW-1185">Reference proteome</keyword>
<evidence type="ECO:0000256" key="4">
    <source>
        <dbReference type="PIRSR" id="PIRSR600898-1"/>
    </source>
</evidence>
<name>A0A086T4J8_HAPC1</name>
<dbReference type="Proteomes" id="UP000029964">
    <property type="component" value="Unassembled WGS sequence"/>
</dbReference>
<keyword evidence="6" id="KW-0223">Dioxygenase</keyword>
<protein>
    <submittedName>
        <fullName evidence="6">Indoleamine 2,3-dioxygenase-like protein</fullName>
    </submittedName>
</protein>
<keyword evidence="2 4" id="KW-0479">Metal-binding</keyword>
<evidence type="ECO:0000256" key="1">
    <source>
        <dbReference type="ARBA" id="ARBA00007119"/>
    </source>
</evidence>
<proteinExistence type="inferred from homology"/>
<dbReference type="InterPro" id="IPR037217">
    <property type="entry name" value="Trp/Indoleamine_2_3_dOase-like"/>
</dbReference>
<evidence type="ECO:0000256" key="3">
    <source>
        <dbReference type="ARBA" id="ARBA00023004"/>
    </source>
</evidence>
<evidence type="ECO:0000256" key="2">
    <source>
        <dbReference type="ARBA" id="ARBA00022723"/>
    </source>
</evidence>
<evidence type="ECO:0000313" key="6">
    <source>
        <dbReference type="EMBL" id="KFH44280.1"/>
    </source>
</evidence>
<dbReference type="SUPFAM" id="SSF140959">
    <property type="entry name" value="Indolic compounds 2,3-dioxygenase-like"/>
    <property type="match status" value="1"/>
</dbReference>
<keyword evidence="3 4" id="KW-0408">Iron</keyword>
<dbReference type="OrthoDB" id="540174at2759"/>
<evidence type="ECO:0000256" key="5">
    <source>
        <dbReference type="SAM" id="MobiDB-lite"/>
    </source>
</evidence>
<dbReference type="GO" id="GO:0033754">
    <property type="term" value="F:indoleamine 2,3-dioxygenase activity"/>
    <property type="evidence" value="ECO:0007669"/>
    <property type="project" value="TreeGrafter"/>
</dbReference>
<dbReference type="Gene3D" id="1.20.58.480">
    <property type="match status" value="1"/>
</dbReference>
<comment type="caution">
    <text evidence="6">The sequence shown here is derived from an EMBL/GenBank/DDBJ whole genome shotgun (WGS) entry which is preliminary data.</text>
</comment>
<dbReference type="PANTHER" id="PTHR28657:SF5">
    <property type="entry name" value="INDOLEAMINE 2,3-DIOXYGENASE"/>
    <property type="match status" value="1"/>
</dbReference>
<evidence type="ECO:0000313" key="7">
    <source>
        <dbReference type="Proteomes" id="UP000029964"/>
    </source>
</evidence>
<dbReference type="AlphaFoldDB" id="A0A086T4J8"/>
<dbReference type="GO" id="GO:0034354">
    <property type="term" value="P:'de novo' NAD+ biosynthetic process from L-tryptophan"/>
    <property type="evidence" value="ECO:0007669"/>
    <property type="project" value="TreeGrafter"/>
</dbReference>
<dbReference type="GO" id="GO:0020037">
    <property type="term" value="F:heme binding"/>
    <property type="evidence" value="ECO:0007669"/>
    <property type="project" value="InterPro"/>
</dbReference>
<sequence>MTLRVPNMDAYGISPHLGFLSDNGPLTSFTKTQYTPWDELIANLPHLISSHSLRRTVNDTLPYIDPSALASELEHQRAYVVLGFLIHAYVRAQTETGDDDAAGLPRGTIPPQLAEPFLHVCDELGMPPVLLYAGLCLWNWKPGADQGVLPATGDHQFFELEQLECVGSFTGDLGETDFNLVPVLVEAEGGPLVRLLLDAVVAGAAGGDGASKSVQRALEICAETIERMRKHLAKLYSTLDADFFYHRLRPFLSGGKGMEDKGLPRGFVFRSRDGSEREVKCIGGSAAQSSLFQFLDLVLGVVHESTGGGDSETLFQTMRSYMPRKHRDFLEAVERLPTIRSFVQQHPEDEALCRAFDDCLGQLRQWRGSHIAVVSKYIVRPARRHAGETVRGTTGARDGSEPAGFGTDQVEAGDLTGTGGSALIPFLKKTRDETVGLMKRDGTP</sequence>
<dbReference type="PROSITE" id="PS00876">
    <property type="entry name" value="IDO_1"/>
    <property type="match status" value="1"/>
</dbReference>
<feature type="binding site" description="proximal binding residue" evidence="4">
    <location>
        <position position="370"/>
    </location>
    <ligand>
        <name>heme b</name>
        <dbReference type="ChEBI" id="CHEBI:60344"/>
    </ligand>
    <ligandPart>
        <name>Fe</name>
        <dbReference type="ChEBI" id="CHEBI:18248"/>
    </ligandPart>
</feature>
<feature type="region of interest" description="Disordered" evidence="5">
    <location>
        <begin position="388"/>
        <end position="414"/>
    </location>
</feature>
<comment type="similarity">
    <text evidence="1">Belongs to the indoleamine 2,3-dioxygenase family.</text>
</comment>
<dbReference type="EMBL" id="JPKY01000051">
    <property type="protein sequence ID" value="KFH44280.1"/>
    <property type="molecule type" value="Genomic_DNA"/>
</dbReference>
<organism evidence="6 7">
    <name type="scientific">Hapsidospora chrysogenum (strain ATCC 11550 / CBS 779.69 / DSM 880 / IAM 14645 / JCM 23072 / IMI 49137)</name>
    <name type="common">Acremonium chrysogenum</name>
    <dbReference type="NCBI Taxonomy" id="857340"/>
    <lineage>
        <taxon>Eukaryota</taxon>
        <taxon>Fungi</taxon>
        <taxon>Dikarya</taxon>
        <taxon>Ascomycota</taxon>
        <taxon>Pezizomycotina</taxon>
        <taxon>Sordariomycetes</taxon>
        <taxon>Hypocreomycetidae</taxon>
        <taxon>Hypocreales</taxon>
        <taxon>Bionectriaceae</taxon>
        <taxon>Hapsidospora</taxon>
    </lineage>
</organism>
<dbReference type="GO" id="GO:0005737">
    <property type="term" value="C:cytoplasm"/>
    <property type="evidence" value="ECO:0007669"/>
    <property type="project" value="TreeGrafter"/>
</dbReference>
<dbReference type="STRING" id="857340.A0A086T4J8"/>